<dbReference type="InterPro" id="IPR037151">
    <property type="entry name" value="AlkB-like_sf"/>
</dbReference>
<sequence>MSGSSLLPDLDPLAAFRVPFLPPTFYYIPNFISEEEEISILQKIPSQRWVTLSHRRLQAHPSTLTASNTLLAAPLPPYLVNPVIERLKALKVFKNTPHKEPNHVLINEYKKREGIMPHEDGSAYADVVATVSLGASICLEITQKPGNGHNEDSSRVEREKKAEGKSAGGKGSKNDGEDNDEYEGATATPSQTHASQYKIPTRILQEPRSLLITTLSAYTDLLHGISPIGVDENLSPDTVANWFLLAEPDLFEEAGGKNERSTRISLTYRDVLKVSSAASKVLGGLGKR</sequence>
<reference evidence="10" key="1">
    <citation type="journal article" date="2020" name="Stud. Mycol.">
        <title>101 Dothideomycetes genomes: a test case for predicting lifestyles and emergence of pathogens.</title>
        <authorList>
            <person name="Haridas S."/>
            <person name="Albert R."/>
            <person name="Binder M."/>
            <person name="Bloem J."/>
            <person name="Labutti K."/>
            <person name="Salamov A."/>
            <person name="Andreopoulos B."/>
            <person name="Baker S."/>
            <person name="Barry K."/>
            <person name="Bills G."/>
            <person name="Bluhm B."/>
            <person name="Cannon C."/>
            <person name="Castanera R."/>
            <person name="Culley D."/>
            <person name="Daum C."/>
            <person name="Ezra D."/>
            <person name="Gonzalez J."/>
            <person name="Henrissat B."/>
            <person name="Kuo A."/>
            <person name="Liang C."/>
            <person name="Lipzen A."/>
            <person name="Lutzoni F."/>
            <person name="Magnuson J."/>
            <person name="Mondo S."/>
            <person name="Nolan M."/>
            <person name="Ohm R."/>
            <person name="Pangilinan J."/>
            <person name="Park H.-J."/>
            <person name="Ramirez L."/>
            <person name="Alfaro M."/>
            <person name="Sun H."/>
            <person name="Tritt A."/>
            <person name="Yoshinaga Y."/>
            <person name="Zwiers L.-H."/>
            <person name="Turgeon B."/>
            <person name="Goodwin S."/>
            <person name="Spatafora J."/>
            <person name="Crous P."/>
            <person name="Grigoriev I."/>
        </authorList>
    </citation>
    <scope>NUCLEOTIDE SEQUENCE</scope>
    <source>
        <strain evidence="10">CBS 207.26</strain>
    </source>
</reference>
<dbReference type="PROSITE" id="PS51471">
    <property type="entry name" value="FE2OG_OXY"/>
    <property type="match status" value="1"/>
</dbReference>
<dbReference type="EMBL" id="ML994644">
    <property type="protein sequence ID" value="KAF2183024.1"/>
    <property type="molecule type" value="Genomic_DNA"/>
</dbReference>
<keyword evidence="4" id="KW-0223">Dioxygenase</keyword>
<dbReference type="InterPro" id="IPR027450">
    <property type="entry name" value="AlkB-like"/>
</dbReference>
<evidence type="ECO:0000313" key="11">
    <source>
        <dbReference type="Proteomes" id="UP000800200"/>
    </source>
</evidence>
<name>A0A6A6DTU8_9PEZI</name>
<keyword evidence="11" id="KW-1185">Reference proteome</keyword>
<dbReference type="SUPFAM" id="SSF51197">
    <property type="entry name" value="Clavaminate synthase-like"/>
    <property type="match status" value="1"/>
</dbReference>
<evidence type="ECO:0000256" key="4">
    <source>
        <dbReference type="ARBA" id="ARBA00022964"/>
    </source>
</evidence>
<keyword evidence="3" id="KW-0479">Metal-binding</keyword>
<dbReference type="Pfam" id="PF13532">
    <property type="entry name" value="2OG-FeII_Oxy_2"/>
    <property type="match status" value="1"/>
</dbReference>
<evidence type="ECO:0000259" key="9">
    <source>
        <dbReference type="PROSITE" id="PS51471"/>
    </source>
</evidence>
<dbReference type="Gene3D" id="2.60.120.590">
    <property type="entry name" value="Alpha-ketoglutarate-dependent dioxygenase AlkB-like"/>
    <property type="match status" value="1"/>
</dbReference>
<feature type="compositionally biased region" description="Basic and acidic residues" evidence="8">
    <location>
        <begin position="149"/>
        <end position="164"/>
    </location>
</feature>
<dbReference type="GO" id="GO:0051213">
    <property type="term" value="F:dioxygenase activity"/>
    <property type="evidence" value="ECO:0007669"/>
    <property type="project" value="UniProtKB-KW"/>
</dbReference>
<evidence type="ECO:0000256" key="3">
    <source>
        <dbReference type="ARBA" id="ARBA00022723"/>
    </source>
</evidence>
<evidence type="ECO:0000256" key="1">
    <source>
        <dbReference type="ARBA" id="ARBA00004123"/>
    </source>
</evidence>
<keyword evidence="5" id="KW-0560">Oxidoreductase</keyword>
<proteinExistence type="inferred from homology"/>
<organism evidence="10 11">
    <name type="scientific">Zopfia rhizophila CBS 207.26</name>
    <dbReference type="NCBI Taxonomy" id="1314779"/>
    <lineage>
        <taxon>Eukaryota</taxon>
        <taxon>Fungi</taxon>
        <taxon>Dikarya</taxon>
        <taxon>Ascomycota</taxon>
        <taxon>Pezizomycotina</taxon>
        <taxon>Dothideomycetes</taxon>
        <taxon>Dothideomycetes incertae sedis</taxon>
        <taxon>Zopfiaceae</taxon>
        <taxon>Zopfia</taxon>
    </lineage>
</organism>
<keyword evidence="6" id="KW-0408">Iron</keyword>
<gene>
    <name evidence="10" type="ORF">K469DRAFT_728133</name>
</gene>
<dbReference type="PANTHER" id="PTHR46030:SF1">
    <property type="entry name" value="ALPHA-KETOGLUTARATE-DEPENDENT DIOXYGENASE ALKB HOMOLOG 6"/>
    <property type="match status" value="1"/>
</dbReference>
<evidence type="ECO:0000256" key="2">
    <source>
        <dbReference type="ARBA" id="ARBA00007879"/>
    </source>
</evidence>
<comment type="subcellular location">
    <subcellularLocation>
        <location evidence="1">Nucleus</location>
    </subcellularLocation>
</comment>
<evidence type="ECO:0000256" key="8">
    <source>
        <dbReference type="SAM" id="MobiDB-lite"/>
    </source>
</evidence>
<evidence type="ECO:0000256" key="5">
    <source>
        <dbReference type="ARBA" id="ARBA00023002"/>
    </source>
</evidence>
<protein>
    <recommendedName>
        <fullName evidence="9">Fe2OG dioxygenase domain-containing protein</fullName>
    </recommendedName>
</protein>
<dbReference type="InterPro" id="IPR005123">
    <property type="entry name" value="Oxoglu/Fe-dep_dioxygenase_dom"/>
</dbReference>
<evidence type="ECO:0000313" key="10">
    <source>
        <dbReference type="EMBL" id="KAF2183024.1"/>
    </source>
</evidence>
<keyword evidence="7" id="KW-0539">Nucleus</keyword>
<comment type="similarity">
    <text evidence="2">Belongs to the alkB family.</text>
</comment>
<dbReference type="Proteomes" id="UP000800200">
    <property type="component" value="Unassembled WGS sequence"/>
</dbReference>
<evidence type="ECO:0000256" key="7">
    <source>
        <dbReference type="ARBA" id="ARBA00023242"/>
    </source>
</evidence>
<dbReference type="AlphaFoldDB" id="A0A6A6DTU8"/>
<dbReference type="GO" id="GO:0046872">
    <property type="term" value="F:metal ion binding"/>
    <property type="evidence" value="ECO:0007669"/>
    <property type="project" value="UniProtKB-KW"/>
</dbReference>
<dbReference type="GO" id="GO:0005634">
    <property type="term" value="C:nucleus"/>
    <property type="evidence" value="ECO:0007669"/>
    <property type="project" value="UniProtKB-SubCell"/>
</dbReference>
<evidence type="ECO:0000256" key="6">
    <source>
        <dbReference type="ARBA" id="ARBA00023004"/>
    </source>
</evidence>
<dbReference type="OrthoDB" id="412814at2759"/>
<dbReference type="PANTHER" id="PTHR46030">
    <property type="entry name" value="ALPHA-KETOGLUTARATE-DEPENDENT DIOXYGENASE ALKB HOMOLOG 6"/>
    <property type="match status" value="1"/>
</dbReference>
<dbReference type="InterPro" id="IPR032862">
    <property type="entry name" value="ALKBH6"/>
</dbReference>
<accession>A0A6A6DTU8</accession>
<feature type="region of interest" description="Disordered" evidence="8">
    <location>
        <begin position="142"/>
        <end position="198"/>
    </location>
</feature>
<feature type="domain" description="Fe2OG dioxygenase" evidence="9">
    <location>
        <begin position="100"/>
        <end position="272"/>
    </location>
</feature>